<reference evidence="2 3" key="1">
    <citation type="submission" date="2015-12" db="EMBL/GenBank/DDBJ databases">
        <title>The genome of Folsomia candida.</title>
        <authorList>
            <person name="Faddeeva A."/>
            <person name="Derks M.F."/>
            <person name="Anvar Y."/>
            <person name="Smit S."/>
            <person name="Van Straalen N."/>
            <person name="Roelofs D."/>
        </authorList>
    </citation>
    <scope>NUCLEOTIDE SEQUENCE [LARGE SCALE GENOMIC DNA]</scope>
    <source>
        <strain evidence="2 3">VU population</strain>
        <tissue evidence="2">Whole body</tissue>
    </source>
</reference>
<protein>
    <submittedName>
        <fullName evidence="2">Uncharacterized protein</fullName>
    </submittedName>
</protein>
<feature type="transmembrane region" description="Helical" evidence="1">
    <location>
        <begin position="402"/>
        <end position="428"/>
    </location>
</feature>
<keyword evidence="3" id="KW-1185">Reference proteome</keyword>
<dbReference type="EMBL" id="LNIX01000031">
    <property type="protein sequence ID" value="OXA40972.1"/>
    <property type="molecule type" value="Genomic_DNA"/>
</dbReference>
<organism evidence="2 3">
    <name type="scientific">Folsomia candida</name>
    <name type="common">Springtail</name>
    <dbReference type="NCBI Taxonomy" id="158441"/>
    <lineage>
        <taxon>Eukaryota</taxon>
        <taxon>Metazoa</taxon>
        <taxon>Ecdysozoa</taxon>
        <taxon>Arthropoda</taxon>
        <taxon>Hexapoda</taxon>
        <taxon>Collembola</taxon>
        <taxon>Entomobryomorpha</taxon>
        <taxon>Isotomoidea</taxon>
        <taxon>Isotomidae</taxon>
        <taxon>Proisotominae</taxon>
        <taxon>Folsomia</taxon>
    </lineage>
</organism>
<dbReference type="Proteomes" id="UP000198287">
    <property type="component" value="Unassembled WGS sequence"/>
</dbReference>
<sequence length="446" mass="52235">MQNTYFLKPPDWIKISNKSESFQDFIAYTILSETLFNVTPPLKVYNKDVYQYFGLDRKQYYITSHQIILVGSKSYSFLSCYGIKKENSYQVFTDPFHTYVWLSIITIVLVFTLITTVPKHRSVDMDIVILTFSVLLEISLTERIKKGFPSKIIRHLFWVWIFSSIVLTSYYKDIFTTEVILPFKPSLTWDHIYDLFDQKGFQFYFPVPAHVETYFESYSNGTPFRSIYDLESYIDIKLAASYGGNLPRLLGYKRLAEALLASEGDLGMKRIWKGLHYKWPFDIYSNLSNCGRSVYLDERENIRDIIPFLNDNKDGTVFMSGADKDFLLEWNTIEIDPTPRGNFVLKRVKFLLTSGIYHWWEAWFAKTRPKKLFPYYANWTKPKLGALERLDFVSKFTTILRIWVICCGICGVVGIIEIGMNYCALCIMEKVLNIFGVMRNLVLEFI</sequence>
<evidence type="ECO:0000313" key="3">
    <source>
        <dbReference type="Proteomes" id="UP000198287"/>
    </source>
</evidence>
<evidence type="ECO:0000256" key="1">
    <source>
        <dbReference type="SAM" id="Phobius"/>
    </source>
</evidence>
<dbReference type="AlphaFoldDB" id="A0A226D603"/>
<gene>
    <name evidence="2" type="ORF">Fcan01_24244</name>
</gene>
<comment type="caution">
    <text evidence="2">The sequence shown here is derived from an EMBL/GenBank/DDBJ whole genome shotgun (WGS) entry which is preliminary data.</text>
</comment>
<accession>A0A226D603</accession>
<dbReference type="OrthoDB" id="8299208at2759"/>
<keyword evidence="1" id="KW-0472">Membrane</keyword>
<keyword evidence="1" id="KW-1133">Transmembrane helix</keyword>
<proteinExistence type="predicted"/>
<evidence type="ECO:0000313" key="2">
    <source>
        <dbReference type="EMBL" id="OXA40972.1"/>
    </source>
</evidence>
<feature type="transmembrane region" description="Helical" evidence="1">
    <location>
        <begin position="152"/>
        <end position="171"/>
    </location>
</feature>
<name>A0A226D603_FOLCA</name>
<keyword evidence="1" id="KW-0812">Transmembrane</keyword>
<feature type="transmembrane region" description="Helical" evidence="1">
    <location>
        <begin position="99"/>
        <end position="117"/>
    </location>
</feature>